<comment type="caution">
    <text evidence="5">The sequence shown here is derived from an EMBL/GenBank/DDBJ whole genome shotgun (WGS) entry which is preliminary data.</text>
</comment>
<reference evidence="5 6" key="1">
    <citation type="submission" date="2014-04" db="EMBL/GenBank/DDBJ databases">
        <authorList>
            <person name="Sears C."/>
            <person name="Carroll K."/>
            <person name="Sack B.R."/>
            <person name="Qadri F."/>
            <person name="Myers L.L."/>
            <person name="Chung G.-T."/>
            <person name="Escheverria P."/>
            <person name="Fraser C.M."/>
            <person name="Sadzewicz L."/>
            <person name="Shefchek K.A."/>
            <person name="Tallon L."/>
            <person name="Das S.P."/>
            <person name="Daugherty S."/>
            <person name="Mongodin E.F."/>
        </authorList>
    </citation>
    <scope>NUCLEOTIDE SEQUENCE [LARGE SCALE GENOMIC DNA]</scope>
    <source>
        <strain evidence="5 6">3978 T3 ii</strain>
    </source>
</reference>
<dbReference type="GO" id="GO:0005829">
    <property type="term" value="C:cytosol"/>
    <property type="evidence" value="ECO:0007669"/>
    <property type="project" value="TreeGrafter"/>
</dbReference>
<evidence type="ECO:0000256" key="3">
    <source>
        <dbReference type="ARBA" id="ARBA00023163"/>
    </source>
</evidence>
<feature type="domain" description="Cyclic nucleotide-binding" evidence="4">
    <location>
        <begin position="11"/>
        <end position="134"/>
    </location>
</feature>
<dbReference type="EMBL" id="JNHN01000174">
    <property type="protein sequence ID" value="KDS50482.1"/>
    <property type="molecule type" value="Genomic_DNA"/>
</dbReference>
<accession>A0A078S3A3</accession>
<protein>
    <submittedName>
        <fullName evidence="5">Cyclic nucleotide-binding domain protein</fullName>
    </submittedName>
</protein>
<dbReference type="PANTHER" id="PTHR24567:SF58">
    <property type="entry name" value="CYCLIC AMP-BINDING REGULATORY PROTEIN"/>
    <property type="match status" value="1"/>
</dbReference>
<dbReference type="GO" id="GO:0003700">
    <property type="term" value="F:DNA-binding transcription factor activity"/>
    <property type="evidence" value="ECO:0007669"/>
    <property type="project" value="TreeGrafter"/>
</dbReference>
<dbReference type="InterPro" id="IPR050397">
    <property type="entry name" value="Env_Response_Regulators"/>
</dbReference>
<dbReference type="Gene3D" id="2.60.120.10">
    <property type="entry name" value="Jelly Rolls"/>
    <property type="match status" value="1"/>
</dbReference>
<keyword evidence="2" id="KW-0238">DNA-binding</keyword>
<keyword evidence="1" id="KW-0805">Transcription regulation</keyword>
<dbReference type="InterPro" id="IPR000595">
    <property type="entry name" value="cNMP-bd_dom"/>
</dbReference>
<dbReference type="GO" id="GO:0003677">
    <property type="term" value="F:DNA binding"/>
    <property type="evidence" value="ECO:0007669"/>
    <property type="project" value="UniProtKB-KW"/>
</dbReference>
<dbReference type="PATRIC" id="fig|1339349.3.peg.2576"/>
<dbReference type="Proteomes" id="UP000028013">
    <property type="component" value="Unassembled WGS sequence"/>
</dbReference>
<evidence type="ECO:0000256" key="1">
    <source>
        <dbReference type="ARBA" id="ARBA00023015"/>
    </source>
</evidence>
<keyword evidence="3" id="KW-0804">Transcription</keyword>
<evidence type="ECO:0000313" key="6">
    <source>
        <dbReference type="Proteomes" id="UP000028013"/>
    </source>
</evidence>
<evidence type="ECO:0000256" key="2">
    <source>
        <dbReference type="ARBA" id="ARBA00023125"/>
    </source>
</evidence>
<proteinExistence type="predicted"/>
<dbReference type="InterPro" id="IPR012318">
    <property type="entry name" value="HTH_CRP"/>
</dbReference>
<dbReference type="Pfam" id="PF13545">
    <property type="entry name" value="HTH_Crp_2"/>
    <property type="match status" value="1"/>
</dbReference>
<dbReference type="CDD" id="cd00038">
    <property type="entry name" value="CAP_ED"/>
    <property type="match status" value="1"/>
</dbReference>
<evidence type="ECO:0000313" key="5">
    <source>
        <dbReference type="EMBL" id="KDS50482.1"/>
    </source>
</evidence>
<dbReference type="Pfam" id="PF00027">
    <property type="entry name" value="cNMP_binding"/>
    <property type="match status" value="1"/>
</dbReference>
<gene>
    <name evidence="5" type="ORF">M094_1408</name>
</gene>
<dbReference type="SMART" id="SM00419">
    <property type="entry name" value="HTH_CRP"/>
    <property type="match status" value="1"/>
</dbReference>
<evidence type="ECO:0000259" key="4">
    <source>
        <dbReference type="PROSITE" id="PS50042"/>
    </source>
</evidence>
<dbReference type="SMART" id="SM00100">
    <property type="entry name" value="cNMP"/>
    <property type="match status" value="1"/>
</dbReference>
<dbReference type="SUPFAM" id="SSF51206">
    <property type="entry name" value="cAMP-binding domain-like"/>
    <property type="match status" value="1"/>
</dbReference>
<dbReference type="SUPFAM" id="SSF46785">
    <property type="entry name" value="Winged helix' DNA-binding domain"/>
    <property type="match status" value="1"/>
</dbReference>
<dbReference type="RefSeq" id="WP_005832417.1">
    <property type="nucleotide sequence ID" value="NZ_JNHN01000174.1"/>
</dbReference>
<dbReference type="InterPro" id="IPR036390">
    <property type="entry name" value="WH_DNA-bd_sf"/>
</dbReference>
<dbReference type="InterPro" id="IPR014710">
    <property type="entry name" value="RmlC-like_jellyroll"/>
</dbReference>
<sequence>MEIHTLLEMPPFQDITEEELLSLILAPEHAHRQYKPADFIAMQGEAYRSLFILCNGSVRTQMVSAEGKQLTIETLKAPQLLAPAFVFASENRFPVNIEAKEKCEILVINKNIFLEFLHQHPAVMRNFLQLVSDRTLFLSKKLNAFALQSLKSRILNYLRMHGTILNQQEVAQILGVARPSLARALSELASEGCIRMEEKEMRINAVSAQKYL</sequence>
<dbReference type="InterPro" id="IPR018490">
    <property type="entry name" value="cNMP-bd_dom_sf"/>
</dbReference>
<dbReference type="AlphaFoldDB" id="A0A078S3A3"/>
<organism evidence="5 6">
    <name type="scientific">Bacteroides uniformis str. 3978 T3 ii</name>
    <dbReference type="NCBI Taxonomy" id="1339349"/>
    <lineage>
        <taxon>Bacteria</taxon>
        <taxon>Pseudomonadati</taxon>
        <taxon>Bacteroidota</taxon>
        <taxon>Bacteroidia</taxon>
        <taxon>Bacteroidales</taxon>
        <taxon>Bacteroidaceae</taxon>
        <taxon>Bacteroides</taxon>
    </lineage>
</organism>
<name>A0A078S3A3_BACUN</name>
<dbReference type="PROSITE" id="PS50042">
    <property type="entry name" value="CNMP_BINDING_3"/>
    <property type="match status" value="1"/>
</dbReference>
<dbReference type="PANTHER" id="PTHR24567">
    <property type="entry name" value="CRP FAMILY TRANSCRIPTIONAL REGULATORY PROTEIN"/>
    <property type="match status" value="1"/>
</dbReference>